<organism evidence="2 3">
    <name type="scientific">Cryptococcus decagattii</name>
    <dbReference type="NCBI Taxonomy" id="1859122"/>
    <lineage>
        <taxon>Eukaryota</taxon>
        <taxon>Fungi</taxon>
        <taxon>Dikarya</taxon>
        <taxon>Basidiomycota</taxon>
        <taxon>Agaricomycotina</taxon>
        <taxon>Tremellomycetes</taxon>
        <taxon>Tremellales</taxon>
        <taxon>Cryptococcaceae</taxon>
        <taxon>Cryptococcus</taxon>
        <taxon>Cryptococcus gattii species complex</taxon>
    </lineage>
</organism>
<evidence type="ECO:0000313" key="2">
    <source>
        <dbReference type="EMBL" id="WVO21406.1"/>
    </source>
</evidence>
<proteinExistence type="predicted"/>
<dbReference type="GeneID" id="89989487"/>
<evidence type="ECO:0000313" key="3">
    <source>
        <dbReference type="Proteomes" id="UP001432216"/>
    </source>
</evidence>
<dbReference type="EMBL" id="CP143809">
    <property type="protein sequence ID" value="WVO21406.1"/>
    <property type="molecule type" value="Genomic_DNA"/>
</dbReference>
<dbReference type="Proteomes" id="UP001432216">
    <property type="component" value="Chromosome 4"/>
</dbReference>
<protein>
    <submittedName>
        <fullName evidence="2">Uncharacterized protein</fullName>
    </submittedName>
</protein>
<sequence length="78" mass="8455">MLVPKQNPGLRLTEGQRSSRTGCWGPLMSRQEACVESSDHRRLMAGCESCSVSSGPSPTTVALSLGYHQYSIFIVLTP</sequence>
<dbReference type="RefSeq" id="XP_064720645.1">
    <property type="nucleotide sequence ID" value="XM_064864573.1"/>
</dbReference>
<evidence type="ECO:0000256" key="1">
    <source>
        <dbReference type="SAM" id="MobiDB-lite"/>
    </source>
</evidence>
<accession>A0ABZ2AW48</accession>
<reference evidence="2 3" key="1">
    <citation type="submission" date="2024-01" db="EMBL/GenBank/DDBJ databases">
        <title>Comparative genomics of Cryptococcus and Kwoniella reveals pathogenesis evolution and contrasting modes of karyotype evolution via chromosome fusion or intercentromeric recombination.</title>
        <authorList>
            <person name="Coelho M.A."/>
            <person name="David-Palma M."/>
            <person name="Shea T."/>
            <person name="Bowers K."/>
            <person name="McGinley-Smith S."/>
            <person name="Mohammad A.W."/>
            <person name="Gnirke A."/>
            <person name="Yurkov A.M."/>
            <person name="Nowrousian M."/>
            <person name="Sun S."/>
            <person name="Cuomo C.A."/>
            <person name="Heitman J."/>
        </authorList>
    </citation>
    <scope>NUCLEOTIDE SEQUENCE [LARGE SCALE GENOMIC DNA]</scope>
    <source>
        <strain evidence="2 3">7685027</strain>
    </source>
</reference>
<gene>
    <name evidence="2" type="ORF">IAS62_002714</name>
</gene>
<name>A0ABZ2AW48_9TREE</name>
<feature type="region of interest" description="Disordered" evidence="1">
    <location>
        <begin position="1"/>
        <end position="24"/>
    </location>
</feature>
<keyword evidence="3" id="KW-1185">Reference proteome</keyword>